<protein>
    <submittedName>
        <fullName evidence="12">Selenoprotein S-like</fullName>
    </submittedName>
</protein>
<comment type="similarity">
    <text evidence="3">Belongs to the selenoprotein S family.</text>
</comment>
<dbReference type="Pfam" id="PF06936">
    <property type="entry name" value="Selenoprotein_S"/>
    <property type="match status" value="1"/>
</dbReference>
<keyword evidence="7" id="KW-0712">Selenocysteine</keyword>
<evidence type="ECO:0000256" key="8">
    <source>
        <dbReference type="ARBA" id="ARBA00022989"/>
    </source>
</evidence>
<evidence type="ECO:0000313" key="13">
    <source>
        <dbReference type="Proteomes" id="UP000472270"/>
    </source>
</evidence>
<keyword evidence="4" id="KW-0963">Cytoplasm</keyword>
<dbReference type="OrthoDB" id="75792at2759"/>
<comment type="subcellular location">
    <subcellularLocation>
        <location evidence="2">Cytoplasm</location>
    </subcellularLocation>
    <subcellularLocation>
        <location evidence="1">Endoplasmic reticulum membrane</location>
        <topology evidence="1">Single-pass membrane protein</topology>
    </subcellularLocation>
</comment>
<keyword evidence="5 11" id="KW-0812">Transmembrane</keyword>
<feature type="compositionally biased region" description="Polar residues" evidence="10">
    <location>
        <begin position="137"/>
        <end position="153"/>
    </location>
</feature>
<reference evidence="12" key="1">
    <citation type="submission" date="2025-08" db="UniProtKB">
        <authorList>
            <consortium name="Ensembl"/>
        </authorList>
    </citation>
    <scope>IDENTIFICATION</scope>
</reference>
<dbReference type="GO" id="GO:0030970">
    <property type="term" value="P:retrograde protein transport, ER to cytosol"/>
    <property type="evidence" value="ECO:0007669"/>
    <property type="project" value="TreeGrafter"/>
</dbReference>
<sequence>MEADDGARVRNEDVPPSPQNQDLSFLLPSVTAFLSDYGWYVVFVCVGVYLLIQHLRKNRSTHSQSSSVSAASQDPESVVRSQVSLEVSRRRMQEEQDARAAEFRERQQRLEEEKRRQKIEMWESMKEGKSYKGNAKVAQQNTEEATSSSSLTPKTDRKPLRNSGYSPLSGDGGGTCSWRPGRRGPSAGG</sequence>
<feature type="compositionally biased region" description="Basic and acidic residues" evidence="10">
    <location>
        <begin position="87"/>
        <end position="130"/>
    </location>
</feature>
<evidence type="ECO:0000313" key="12">
    <source>
        <dbReference type="Ensembl" id="ENSSRHP00000103251.1"/>
    </source>
</evidence>
<evidence type="ECO:0000256" key="1">
    <source>
        <dbReference type="ARBA" id="ARBA00004389"/>
    </source>
</evidence>
<dbReference type="PANTHER" id="PTHR28621:SF1">
    <property type="entry name" value="SELENOPROTEIN S"/>
    <property type="match status" value="1"/>
</dbReference>
<dbReference type="Gene3D" id="6.10.250.2950">
    <property type="match status" value="1"/>
</dbReference>
<evidence type="ECO:0000256" key="10">
    <source>
        <dbReference type="SAM" id="MobiDB-lite"/>
    </source>
</evidence>
<evidence type="ECO:0000256" key="4">
    <source>
        <dbReference type="ARBA" id="ARBA00022490"/>
    </source>
</evidence>
<dbReference type="Proteomes" id="UP000472270">
    <property type="component" value="Unassembled WGS sequence"/>
</dbReference>
<dbReference type="GO" id="GO:0030968">
    <property type="term" value="P:endoplasmic reticulum unfolded protein response"/>
    <property type="evidence" value="ECO:0007669"/>
    <property type="project" value="TreeGrafter"/>
</dbReference>
<dbReference type="RefSeq" id="XP_016428019.1">
    <property type="nucleotide sequence ID" value="XM_016572533.1"/>
</dbReference>
<feature type="region of interest" description="Disordered" evidence="10">
    <location>
        <begin position="60"/>
        <end position="189"/>
    </location>
</feature>
<evidence type="ECO:0000256" key="3">
    <source>
        <dbReference type="ARBA" id="ARBA00011034"/>
    </source>
</evidence>
<keyword evidence="6" id="KW-0256">Endoplasmic reticulum</keyword>
<feature type="region of interest" description="Disordered" evidence="10">
    <location>
        <begin position="1"/>
        <end position="21"/>
    </location>
</feature>
<proteinExistence type="inferred from homology"/>
<feature type="compositionally biased region" description="Basic and acidic residues" evidence="10">
    <location>
        <begin position="1"/>
        <end position="13"/>
    </location>
</feature>
<dbReference type="PANTHER" id="PTHR28621">
    <property type="entry name" value="SELENOPROTEIN S"/>
    <property type="match status" value="1"/>
</dbReference>
<keyword evidence="9 11" id="KW-0472">Membrane</keyword>
<feature type="transmembrane region" description="Helical" evidence="11">
    <location>
        <begin position="37"/>
        <end position="55"/>
    </location>
</feature>
<evidence type="ECO:0000256" key="7">
    <source>
        <dbReference type="ARBA" id="ARBA00022933"/>
    </source>
</evidence>
<dbReference type="Ensembl" id="ENSSRHT00000106025.1">
    <property type="protein sequence ID" value="ENSSRHP00000103251.1"/>
    <property type="gene ID" value="ENSSRHG00000050510.1"/>
</dbReference>
<dbReference type="InterPro" id="IPR009703">
    <property type="entry name" value="Selenoprotein_S"/>
</dbReference>
<gene>
    <name evidence="12" type="primary">selenos</name>
</gene>
<feature type="compositionally biased region" description="Low complexity" evidence="10">
    <location>
        <begin position="63"/>
        <end position="73"/>
    </location>
</feature>
<dbReference type="KEGG" id="srx:107755643"/>
<dbReference type="AlphaFoldDB" id="A0A673NLJ8"/>
<evidence type="ECO:0000256" key="11">
    <source>
        <dbReference type="SAM" id="Phobius"/>
    </source>
</evidence>
<dbReference type="GO" id="GO:0036513">
    <property type="term" value="C:Derlin-1 retrotranslocation complex"/>
    <property type="evidence" value="ECO:0007669"/>
    <property type="project" value="TreeGrafter"/>
</dbReference>
<evidence type="ECO:0000256" key="5">
    <source>
        <dbReference type="ARBA" id="ARBA00022692"/>
    </source>
</evidence>
<evidence type="ECO:0000256" key="9">
    <source>
        <dbReference type="ARBA" id="ARBA00023136"/>
    </source>
</evidence>
<name>A0A673NLJ8_9TELE</name>
<evidence type="ECO:0000256" key="2">
    <source>
        <dbReference type="ARBA" id="ARBA00004496"/>
    </source>
</evidence>
<keyword evidence="13" id="KW-1185">Reference proteome</keyword>
<evidence type="ECO:0000256" key="6">
    <source>
        <dbReference type="ARBA" id="ARBA00022824"/>
    </source>
</evidence>
<dbReference type="CTD" id="55829"/>
<dbReference type="GeneID" id="107755643"/>
<dbReference type="GO" id="GO:0036502">
    <property type="term" value="C:Derlin-1-VIMP complex"/>
    <property type="evidence" value="ECO:0007669"/>
    <property type="project" value="TreeGrafter"/>
</dbReference>
<accession>A0A673NLJ8</accession>
<keyword evidence="8 11" id="KW-1133">Transmembrane helix</keyword>
<reference evidence="12" key="2">
    <citation type="submission" date="2025-09" db="UniProtKB">
        <authorList>
            <consortium name="Ensembl"/>
        </authorList>
    </citation>
    <scope>IDENTIFICATION</scope>
</reference>
<organism evidence="12 13">
    <name type="scientific">Sinocyclocheilus rhinocerous</name>
    <dbReference type="NCBI Taxonomy" id="307959"/>
    <lineage>
        <taxon>Eukaryota</taxon>
        <taxon>Metazoa</taxon>
        <taxon>Chordata</taxon>
        <taxon>Craniata</taxon>
        <taxon>Vertebrata</taxon>
        <taxon>Euteleostomi</taxon>
        <taxon>Actinopterygii</taxon>
        <taxon>Neopterygii</taxon>
        <taxon>Teleostei</taxon>
        <taxon>Ostariophysi</taxon>
        <taxon>Cypriniformes</taxon>
        <taxon>Cyprinidae</taxon>
        <taxon>Cyprininae</taxon>
        <taxon>Sinocyclocheilus</taxon>
    </lineage>
</organism>